<dbReference type="AlphaFoldDB" id="A0A6A8M5K4"/>
<evidence type="ECO:0000256" key="5">
    <source>
        <dbReference type="ARBA" id="ARBA00023004"/>
    </source>
</evidence>
<dbReference type="NCBIfam" id="TIGR04105">
    <property type="entry name" value="FeFe_hydrog_B1"/>
    <property type="match status" value="1"/>
</dbReference>
<dbReference type="InterPro" id="IPR017900">
    <property type="entry name" value="4Fe4S_Fe_S_CS"/>
</dbReference>
<evidence type="ECO:0000256" key="2">
    <source>
        <dbReference type="ARBA" id="ARBA00022485"/>
    </source>
</evidence>
<evidence type="ECO:0000313" key="8">
    <source>
        <dbReference type="EMBL" id="MST68622.1"/>
    </source>
</evidence>
<dbReference type="PANTHER" id="PTHR42859:SF10">
    <property type="entry name" value="DIMETHYLSULFOXIDE REDUCTASE CHAIN B"/>
    <property type="match status" value="1"/>
</dbReference>
<dbReference type="Pfam" id="PF02906">
    <property type="entry name" value="Fe_hyd_lg_C"/>
    <property type="match status" value="1"/>
</dbReference>
<keyword evidence="4" id="KW-0249">Electron transport</keyword>
<protein>
    <submittedName>
        <fullName evidence="8">4Fe-4S dicluster domain-containing protein</fullName>
    </submittedName>
</protein>
<dbReference type="Pfam" id="PF00037">
    <property type="entry name" value="Fer4"/>
    <property type="match status" value="1"/>
</dbReference>
<dbReference type="PANTHER" id="PTHR42859">
    <property type="entry name" value="OXIDOREDUCTASE"/>
    <property type="match status" value="1"/>
</dbReference>
<comment type="caution">
    <text evidence="8">The sequence shown here is derived from an EMBL/GenBank/DDBJ whole genome shotgun (WGS) entry which is preliminary data.</text>
</comment>
<dbReference type="InterPro" id="IPR050294">
    <property type="entry name" value="RnfB_subfamily"/>
</dbReference>
<evidence type="ECO:0000256" key="4">
    <source>
        <dbReference type="ARBA" id="ARBA00022982"/>
    </source>
</evidence>
<keyword evidence="3" id="KW-0479">Metal-binding</keyword>
<sequence>MKGYATDKRRLRRKVFEEIARLGYEGAGPEAIDQLPFKIVPLNDEPFRDTIFLERAVVGERLRAAMGLPLRPIDTYVPASAGVDESMIADTYYEPPLLDIIKVACNRCPDNRVFVTNGCQGCLEHPCMEVCPKKCISMKDGRSFIDQDACIKCERCLKACPYNAIIHQKRPCVQACGIGAIHENQYGHAEIDQEKCVSCGICLDSCPFAAIVDKGQIYQTVRALESDTDVYAIVAPAIAGQFGKSFTDTKMKEAFGILGFKDVMEVAVGADLCTIQEAGHFLKDVPENIPFMGTSCCPAWSIFAKKEFPEYANTISMALTPMVLTARLVKKKHPDCKIAFIGPCLSKKNEASRKSVKSFVDFTLTFEELAGMFTAKGLNFDEMTEKEPLRKASRDGYGFARSGGVAQAVANHIEKTHPEIEVKIAKAEGLAECKKMMLLASKGKYDGYLIEGMACPGGCIGGAGTLVPMNKADHQLSVSQNEAGVTNAIESRYADWLPTVENLDKEFEYSEEE</sequence>
<proteinExistence type="predicted"/>
<dbReference type="InterPro" id="IPR009016">
    <property type="entry name" value="Fe_hydrogenase"/>
</dbReference>
<dbReference type="GO" id="GO:0051539">
    <property type="term" value="F:4 iron, 4 sulfur cluster binding"/>
    <property type="evidence" value="ECO:0007669"/>
    <property type="project" value="UniProtKB-KW"/>
</dbReference>
<dbReference type="PROSITE" id="PS51379">
    <property type="entry name" value="4FE4S_FER_2"/>
    <property type="match status" value="3"/>
</dbReference>
<gene>
    <name evidence="8" type="ORF">FYJ66_03325</name>
</gene>
<evidence type="ECO:0000256" key="6">
    <source>
        <dbReference type="ARBA" id="ARBA00023014"/>
    </source>
</evidence>
<evidence type="ECO:0000256" key="1">
    <source>
        <dbReference type="ARBA" id="ARBA00022448"/>
    </source>
</evidence>
<keyword evidence="2" id="KW-0004">4Fe-4S</keyword>
<dbReference type="Pfam" id="PF12837">
    <property type="entry name" value="Fer4_6"/>
    <property type="match status" value="1"/>
</dbReference>
<reference evidence="8" key="1">
    <citation type="submission" date="2019-09" db="EMBL/GenBank/DDBJ databases">
        <title>In-depth cultivation of the pig gut microbiome towards novel bacterial diversity and tailored functional studies.</title>
        <authorList>
            <person name="Wylensek D."/>
            <person name="Hitch T.C.A."/>
            <person name="Clavel T."/>
        </authorList>
    </citation>
    <scope>NUCLEOTIDE SEQUENCE</scope>
    <source>
        <strain evidence="8">RF-744-FAT-WT-3</strain>
    </source>
</reference>
<evidence type="ECO:0000259" key="7">
    <source>
        <dbReference type="PROSITE" id="PS51379"/>
    </source>
</evidence>
<keyword evidence="1" id="KW-0813">Transport</keyword>
<accession>A0A6A8M5K4</accession>
<feature type="domain" description="4Fe-4S ferredoxin-type" evidence="7">
    <location>
        <begin position="141"/>
        <end position="170"/>
    </location>
</feature>
<feature type="domain" description="4Fe-4S ferredoxin-type" evidence="7">
    <location>
        <begin position="110"/>
        <end position="140"/>
    </location>
</feature>
<dbReference type="Gene3D" id="3.30.70.20">
    <property type="match status" value="2"/>
</dbReference>
<dbReference type="EMBL" id="VUNB01000002">
    <property type="protein sequence ID" value="MST68622.1"/>
    <property type="molecule type" value="Genomic_DNA"/>
</dbReference>
<dbReference type="InterPro" id="IPR027631">
    <property type="entry name" value="Mono_FeFe_hydrog"/>
</dbReference>
<dbReference type="PROSITE" id="PS00198">
    <property type="entry name" value="4FE4S_FER_1"/>
    <property type="match status" value="2"/>
</dbReference>
<dbReference type="RefSeq" id="WP_154572084.1">
    <property type="nucleotide sequence ID" value="NZ_VUNB01000002.1"/>
</dbReference>
<keyword evidence="5" id="KW-0408">Iron</keyword>
<dbReference type="SUPFAM" id="SSF54862">
    <property type="entry name" value="4Fe-4S ferredoxins"/>
    <property type="match status" value="2"/>
</dbReference>
<evidence type="ECO:0000256" key="3">
    <source>
        <dbReference type="ARBA" id="ARBA00022723"/>
    </source>
</evidence>
<keyword evidence="6" id="KW-0411">Iron-sulfur</keyword>
<feature type="domain" description="4Fe-4S ferredoxin-type" evidence="7">
    <location>
        <begin position="187"/>
        <end position="216"/>
    </location>
</feature>
<organism evidence="8">
    <name type="scientific">Baileyella intestinalis</name>
    <dbReference type="NCBI Taxonomy" id="2606709"/>
    <lineage>
        <taxon>Bacteria</taxon>
        <taxon>Bacillati</taxon>
        <taxon>Bacillota</taxon>
        <taxon>Clostridia</taxon>
        <taxon>Peptostreptococcales</taxon>
        <taxon>Anaerovoracaceae</taxon>
        <taxon>Baileyella</taxon>
    </lineage>
</organism>
<dbReference type="Gene3D" id="3.40.950.10">
    <property type="entry name" value="Fe-only Hydrogenase (Larger Subunit), Chain L, domain 3"/>
    <property type="match status" value="1"/>
</dbReference>
<dbReference type="InterPro" id="IPR004108">
    <property type="entry name" value="Fe_hydrogenase_lsu_C"/>
</dbReference>
<dbReference type="GO" id="GO:0046872">
    <property type="term" value="F:metal ion binding"/>
    <property type="evidence" value="ECO:0007669"/>
    <property type="project" value="UniProtKB-KW"/>
</dbReference>
<name>A0A6A8M5K4_9FIRM</name>
<dbReference type="SUPFAM" id="SSF53920">
    <property type="entry name" value="Fe-only hydrogenase"/>
    <property type="match status" value="1"/>
</dbReference>
<dbReference type="InterPro" id="IPR017896">
    <property type="entry name" value="4Fe4S_Fe-S-bd"/>
</dbReference>